<dbReference type="InterPro" id="IPR036249">
    <property type="entry name" value="Thioredoxin-like_sf"/>
</dbReference>
<dbReference type="InterPro" id="IPR001662">
    <property type="entry name" value="EF1B_G_C"/>
</dbReference>
<dbReference type="FunFam" id="3.30.70.1010:FF:000001">
    <property type="entry name" value="Elongation factor 1-gamma 1"/>
    <property type="match status" value="1"/>
</dbReference>
<dbReference type="CDD" id="cd03044">
    <property type="entry name" value="GST_N_EF1Bgamma"/>
    <property type="match status" value="1"/>
</dbReference>
<evidence type="ECO:0000259" key="7">
    <source>
        <dbReference type="PROSITE" id="PS50404"/>
    </source>
</evidence>
<dbReference type="Gene3D" id="3.30.70.1010">
    <property type="entry name" value="Translation elongation factor EF1B, gamma chain, conserved domain"/>
    <property type="match status" value="1"/>
</dbReference>
<dbReference type="InterPro" id="IPR010987">
    <property type="entry name" value="Glutathione-S-Trfase_C-like"/>
</dbReference>
<gene>
    <name evidence="10" type="primary">LOC111129928</name>
</gene>
<dbReference type="InterPro" id="IPR050802">
    <property type="entry name" value="EF-GSTs"/>
</dbReference>
<dbReference type="InterPro" id="IPR040079">
    <property type="entry name" value="Glutathione_S-Trfase"/>
</dbReference>
<proteinExistence type="predicted"/>
<dbReference type="AlphaFoldDB" id="A0A8B8DX44"/>
<dbReference type="PROSITE" id="PS50404">
    <property type="entry name" value="GST_NTER"/>
    <property type="match status" value="1"/>
</dbReference>
<dbReference type="Gene3D" id="3.40.30.10">
    <property type="entry name" value="Glutaredoxin"/>
    <property type="match status" value="1"/>
</dbReference>
<keyword evidence="2 4" id="KW-0251">Elongation factor</keyword>
<evidence type="ECO:0000256" key="4">
    <source>
        <dbReference type="PROSITE-ProRule" id="PRU00519"/>
    </source>
</evidence>
<dbReference type="CDD" id="cd03181">
    <property type="entry name" value="GST_C_EF1Bgamma_like"/>
    <property type="match status" value="1"/>
</dbReference>
<dbReference type="InterPro" id="IPR036282">
    <property type="entry name" value="Glutathione-S-Trfase_C_sf"/>
</dbReference>
<evidence type="ECO:0000256" key="2">
    <source>
        <dbReference type="ARBA" id="ARBA00022768"/>
    </source>
</evidence>
<dbReference type="GO" id="GO:0005737">
    <property type="term" value="C:cytoplasm"/>
    <property type="evidence" value="ECO:0007669"/>
    <property type="project" value="TreeGrafter"/>
</dbReference>
<dbReference type="RefSeq" id="XP_022332183.1">
    <property type="nucleotide sequence ID" value="XM_022476475.1"/>
</dbReference>
<dbReference type="PROSITE" id="PS50405">
    <property type="entry name" value="GST_CTER"/>
    <property type="match status" value="1"/>
</dbReference>
<dbReference type="SFLD" id="SFLDS00019">
    <property type="entry name" value="Glutathione_Transferase_(cytos"/>
    <property type="match status" value="1"/>
</dbReference>
<dbReference type="SUPFAM" id="SSF52833">
    <property type="entry name" value="Thioredoxin-like"/>
    <property type="match status" value="1"/>
</dbReference>
<dbReference type="GO" id="GO:0005634">
    <property type="term" value="C:nucleus"/>
    <property type="evidence" value="ECO:0007669"/>
    <property type="project" value="TreeGrafter"/>
</dbReference>
<feature type="compositionally biased region" description="Basic and acidic residues" evidence="5">
    <location>
        <begin position="229"/>
        <end position="250"/>
    </location>
</feature>
<evidence type="ECO:0000313" key="9">
    <source>
        <dbReference type="Proteomes" id="UP000694844"/>
    </source>
</evidence>
<dbReference type="SUPFAM" id="SSF47616">
    <property type="entry name" value="GST C-terminal domain-like"/>
    <property type="match status" value="1"/>
</dbReference>
<dbReference type="PANTHER" id="PTHR43986">
    <property type="entry name" value="ELONGATION FACTOR 1-GAMMA"/>
    <property type="match status" value="1"/>
</dbReference>
<evidence type="ECO:0000259" key="8">
    <source>
        <dbReference type="PROSITE" id="PS50405"/>
    </source>
</evidence>
<protein>
    <recommendedName>
        <fullName evidence="1">Elongation factor 1-gamma</fullName>
    </recommendedName>
</protein>
<feature type="region of interest" description="Disordered" evidence="5">
    <location>
        <begin position="222"/>
        <end position="274"/>
    </location>
</feature>
<feature type="domain" description="EF-1-gamma C-terminal" evidence="6">
    <location>
        <begin position="264"/>
        <end position="423"/>
    </location>
</feature>
<feature type="domain" description="GST C-terminal" evidence="8">
    <location>
        <begin position="85"/>
        <end position="213"/>
    </location>
</feature>
<evidence type="ECO:0000256" key="1">
    <source>
        <dbReference type="ARBA" id="ARBA00022218"/>
    </source>
</evidence>
<feature type="domain" description="GST N-terminal" evidence="7">
    <location>
        <begin position="2"/>
        <end position="84"/>
    </location>
</feature>
<dbReference type="Pfam" id="PF02798">
    <property type="entry name" value="GST_N"/>
    <property type="match status" value="1"/>
</dbReference>
<dbReference type="KEGG" id="cvn:111129928"/>
<organism evidence="9 10">
    <name type="scientific">Crassostrea virginica</name>
    <name type="common">Eastern oyster</name>
    <dbReference type="NCBI Taxonomy" id="6565"/>
    <lineage>
        <taxon>Eukaryota</taxon>
        <taxon>Metazoa</taxon>
        <taxon>Spiralia</taxon>
        <taxon>Lophotrochozoa</taxon>
        <taxon>Mollusca</taxon>
        <taxon>Bivalvia</taxon>
        <taxon>Autobranchia</taxon>
        <taxon>Pteriomorphia</taxon>
        <taxon>Ostreida</taxon>
        <taxon>Ostreoidea</taxon>
        <taxon>Ostreidae</taxon>
        <taxon>Crassostrea</taxon>
    </lineage>
</organism>
<dbReference type="Proteomes" id="UP000694844">
    <property type="component" value="Chromosome 4"/>
</dbReference>
<dbReference type="InterPro" id="IPR004045">
    <property type="entry name" value="Glutathione_S-Trfase_N"/>
</dbReference>
<name>A0A8B8DX44_CRAVI</name>
<evidence type="ECO:0000313" key="10">
    <source>
        <dbReference type="RefSeq" id="XP_022332183.1"/>
    </source>
</evidence>
<evidence type="ECO:0000256" key="3">
    <source>
        <dbReference type="ARBA" id="ARBA00022917"/>
    </source>
</evidence>
<dbReference type="SFLD" id="SFLDG00358">
    <property type="entry name" value="Main_(cytGST)"/>
    <property type="match status" value="1"/>
</dbReference>
<dbReference type="GeneID" id="111129928"/>
<evidence type="ECO:0000256" key="5">
    <source>
        <dbReference type="SAM" id="MobiDB-lite"/>
    </source>
</evidence>
<dbReference type="InterPro" id="IPR004046">
    <property type="entry name" value="GST_C"/>
</dbReference>
<dbReference type="SMART" id="SM01183">
    <property type="entry name" value="EF1G"/>
    <property type="match status" value="1"/>
</dbReference>
<dbReference type="GO" id="GO:0003746">
    <property type="term" value="F:translation elongation factor activity"/>
    <property type="evidence" value="ECO:0007669"/>
    <property type="project" value="UniProtKB-UniRule"/>
</dbReference>
<dbReference type="Pfam" id="PF00043">
    <property type="entry name" value="GST_C"/>
    <property type="match status" value="1"/>
</dbReference>
<dbReference type="FunFam" id="1.20.1050.10:FF:000006">
    <property type="entry name" value="Elongation factor 1 gamma"/>
    <property type="match status" value="1"/>
</dbReference>
<dbReference type="Gene3D" id="1.20.1050.10">
    <property type="match status" value="1"/>
</dbReference>
<keyword evidence="3 4" id="KW-0648">Protein biosynthesis</keyword>
<dbReference type="Pfam" id="PF00647">
    <property type="entry name" value="EF1G"/>
    <property type="match status" value="1"/>
</dbReference>
<reference evidence="10" key="1">
    <citation type="submission" date="2025-08" db="UniProtKB">
        <authorList>
            <consortium name="RefSeq"/>
        </authorList>
    </citation>
    <scope>IDENTIFICATION</scope>
    <source>
        <tissue evidence="10">Whole sample</tissue>
    </source>
</reference>
<dbReference type="SUPFAM" id="SSF89942">
    <property type="entry name" value="eEF1-gamma domain"/>
    <property type="match status" value="1"/>
</dbReference>
<dbReference type="PROSITE" id="PS50040">
    <property type="entry name" value="EF1G_C"/>
    <property type="match status" value="1"/>
</dbReference>
<sequence length="423" mass="48312">MASGTLYTFPDNFRAFKALIAAQYSGADVKISPGFKFGETNKSKSFLEKFPLGKVPAFESTAGDCLFESNAIAQFVSNAQLMGANAKDAAYVQQWINFAENEILPASCTWVYPCLGITQFNKQETEKAKEQVKKALGVLNGHLSKRTFLVGERISQADIAVACNLLQLYKYVLDPSFRASFVHTNRWFTTLINQPQFSAVIGSFNLCNKMAEFDSKKYAELHGQQGGSNKKEKAKAPKQEKATPKKKEKEPEPEEEEEEKPKESKDPFASFPKSTFNMDEFKREYSNKDTLTAALPYFWKNLDKENFSIWYCEYKYNDELAKIFMTANLVNGMFQRLEKLRKNAFASMCIFGEDNKNSISGIWVWRGHGLAFELSPDWQIDYESYSWKKLDANTEETKKLVQEYFAWEGDFGGKKFNQGKIFK</sequence>
<keyword evidence="9" id="KW-1185">Reference proteome</keyword>
<dbReference type="InterPro" id="IPR036433">
    <property type="entry name" value="EF1B_G_C_sf"/>
</dbReference>
<dbReference type="FunFam" id="3.40.30.10:FF:000233">
    <property type="entry name" value="Elongation factor 1-gamma"/>
    <property type="match status" value="1"/>
</dbReference>
<dbReference type="OrthoDB" id="249703at2759"/>
<dbReference type="PANTHER" id="PTHR43986:SF1">
    <property type="entry name" value="ELONGATION FACTOR 1-GAMMA"/>
    <property type="match status" value="1"/>
</dbReference>
<accession>A0A8B8DX44</accession>
<evidence type="ECO:0000259" key="6">
    <source>
        <dbReference type="PROSITE" id="PS50040"/>
    </source>
</evidence>